<evidence type="ECO:0000313" key="1">
    <source>
        <dbReference type="EMBL" id="KAJ7036217.1"/>
    </source>
</evidence>
<reference evidence="1" key="1">
    <citation type="submission" date="2023-03" db="EMBL/GenBank/DDBJ databases">
        <title>Massive genome expansion in bonnet fungi (Mycena s.s.) driven by repeated elements and novel gene families across ecological guilds.</title>
        <authorList>
            <consortium name="Lawrence Berkeley National Laboratory"/>
            <person name="Harder C.B."/>
            <person name="Miyauchi S."/>
            <person name="Viragh M."/>
            <person name="Kuo A."/>
            <person name="Thoen E."/>
            <person name="Andreopoulos B."/>
            <person name="Lu D."/>
            <person name="Skrede I."/>
            <person name="Drula E."/>
            <person name="Henrissat B."/>
            <person name="Morin E."/>
            <person name="Kohler A."/>
            <person name="Barry K."/>
            <person name="LaButti K."/>
            <person name="Morin E."/>
            <person name="Salamov A."/>
            <person name="Lipzen A."/>
            <person name="Mereny Z."/>
            <person name="Hegedus B."/>
            <person name="Baldrian P."/>
            <person name="Stursova M."/>
            <person name="Weitz H."/>
            <person name="Taylor A."/>
            <person name="Grigoriev I.V."/>
            <person name="Nagy L.G."/>
            <person name="Martin F."/>
            <person name="Kauserud H."/>
        </authorList>
    </citation>
    <scope>NUCLEOTIDE SEQUENCE</scope>
    <source>
        <strain evidence="1">CBHHK200</strain>
    </source>
</reference>
<organism evidence="1 2">
    <name type="scientific">Mycena alexandri</name>
    <dbReference type="NCBI Taxonomy" id="1745969"/>
    <lineage>
        <taxon>Eukaryota</taxon>
        <taxon>Fungi</taxon>
        <taxon>Dikarya</taxon>
        <taxon>Basidiomycota</taxon>
        <taxon>Agaricomycotina</taxon>
        <taxon>Agaricomycetes</taxon>
        <taxon>Agaricomycetidae</taxon>
        <taxon>Agaricales</taxon>
        <taxon>Marasmiineae</taxon>
        <taxon>Mycenaceae</taxon>
        <taxon>Mycena</taxon>
    </lineage>
</organism>
<comment type="caution">
    <text evidence="1">The sequence shown here is derived from an EMBL/GenBank/DDBJ whole genome shotgun (WGS) entry which is preliminary data.</text>
</comment>
<dbReference type="AlphaFoldDB" id="A0AAD6X4C1"/>
<sequence>MSQLRIDELASSDELLATPFSRSSNSNLPEIPEPQLKFIALVLEKDFYRRVESVKGFEIYVLLPNFKALPLDGGWPLTAVNKMEMKMKVKPLYFHVSNGKPASRIIFEKMYSLSSVVHPEVLRPPGTQHRLFATGSMMYLEFRMPNLVAQVTRRKAFDIHTAHGLHSLVVVKLKCICGTYNIRRSLRRNGGEGSPSFPGNIMWTGVCGLGIIVRVK</sequence>
<proteinExistence type="predicted"/>
<accession>A0AAD6X4C1</accession>
<name>A0AAD6X4C1_9AGAR</name>
<evidence type="ECO:0000313" key="2">
    <source>
        <dbReference type="Proteomes" id="UP001218188"/>
    </source>
</evidence>
<protein>
    <submittedName>
        <fullName evidence="1">Uncharacterized protein</fullName>
    </submittedName>
</protein>
<dbReference type="Proteomes" id="UP001218188">
    <property type="component" value="Unassembled WGS sequence"/>
</dbReference>
<keyword evidence="2" id="KW-1185">Reference proteome</keyword>
<gene>
    <name evidence="1" type="ORF">C8F04DRAFT_1181493</name>
</gene>
<dbReference type="EMBL" id="JARJCM010000044">
    <property type="protein sequence ID" value="KAJ7036217.1"/>
    <property type="molecule type" value="Genomic_DNA"/>
</dbReference>